<dbReference type="Proteomes" id="UP000000763">
    <property type="component" value="Chromosome 12"/>
</dbReference>
<proteinExistence type="predicted"/>
<accession>C7JA92</accession>
<evidence type="ECO:0000313" key="3">
    <source>
        <dbReference type="Proteomes" id="UP000000763"/>
    </source>
</evidence>
<evidence type="ECO:0000256" key="1">
    <source>
        <dbReference type="SAM" id="MobiDB-lite"/>
    </source>
</evidence>
<name>C7JA92_ORYSJ</name>
<sequence>MASTQNQLDEIAKNLTSMAAQISDLARKMSALEPLVPLAAKLDALPDQVTQVQASAFEYSEQVRALHLAVQHRVPLAPRLASRTTTSHSTTPTRDANATATTWRSTTTSCLAPSSSFPRTMARAICYHG</sequence>
<reference evidence="2 3" key="1">
    <citation type="journal article" date="2005" name="Nature">
        <title>The map-based sequence of the rice genome.</title>
        <authorList>
            <consortium name="International rice genome sequencing project (IRGSP)"/>
            <person name="Matsumoto T."/>
            <person name="Wu J."/>
            <person name="Kanamori H."/>
            <person name="Katayose Y."/>
            <person name="Fujisawa M."/>
            <person name="Namiki N."/>
            <person name="Mizuno H."/>
            <person name="Yamamoto K."/>
            <person name="Antonio B.A."/>
            <person name="Baba T."/>
            <person name="Sakata K."/>
            <person name="Nagamura Y."/>
            <person name="Aoki H."/>
            <person name="Arikawa K."/>
            <person name="Arita K."/>
            <person name="Bito T."/>
            <person name="Chiden Y."/>
            <person name="Fujitsuka N."/>
            <person name="Fukunaka R."/>
            <person name="Hamada M."/>
            <person name="Harada C."/>
            <person name="Hayashi A."/>
            <person name="Hijishita S."/>
            <person name="Honda M."/>
            <person name="Hosokawa S."/>
            <person name="Ichikawa Y."/>
            <person name="Idonuma A."/>
            <person name="Iijima M."/>
            <person name="Ikeda M."/>
            <person name="Ikeno M."/>
            <person name="Ito K."/>
            <person name="Ito S."/>
            <person name="Ito T."/>
            <person name="Ito Y."/>
            <person name="Ito Y."/>
            <person name="Iwabuchi A."/>
            <person name="Kamiya K."/>
            <person name="Karasawa W."/>
            <person name="Kurita K."/>
            <person name="Katagiri S."/>
            <person name="Kikuta A."/>
            <person name="Kobayashi H."/>
            <person name="Kobayashi N."/>
            <person name="Machita K."/>
            <person name="Maehara T."/>
            <person name="Masukawa M."/>
            <person name="Mizubayashi T."/>
            <person name="Mukai Y."/>
            <person name="Nagasaki H."/>
            <person name="Nagata Y."/>
            <person name="Naito S."/>
            <person name="Nakashima M."/>
            <person name="Nakama Y."/>
            <person name="Nakamichi Y."/>
            <person name="Nakamura M."/>
            <person name="Meguro A."/>
            <person name="Negishi M."/>
            <person name="Ohta I."/>
            <person name="Ohta T."/>
            <person name="Okamoto M."/>
            <person name="Ono N."/>
            <person name="Saji S."/>
            <person name="Sakaguchi M."/>
            <person name="Sakai K."/>
            <person name="Shibata M."/>
            <person name="Shimokawa T."/>
            <person name="Song J."/>
            <person name="Takazaki Y."/>
            <person name="Terasawa K."/>
            <person name="Tsugane M."/>
            <person name="Tsuji K."/>
            <person name="Ueda S."/>
            <person name="Waki K."/>
            <person name="Yamagata H."/>
            <person name="Yamamoto M."/>
            <person name="Yamamoto S."/>
            <person name="Yamane H."/>
            <person name="Yoshiki S."/>
            <person name="Yoshihara R."/>
            <person name="Yukawa K."/>
            <person name="Zhong H."/>
            <person name="Yano M."/>
            <person name="Yuan Q."/>
            <person name="Ouyang S."/>
            <person name="Liu J."/>
            <person name="Jones K.M."/>
            <person name="Gansberger K."/>
            <person name="Moffat K."/>
            <person name="Hill J."/>
            <person name="Bera J."/>
            <person name="Fadrosh D."/>
            <person name="Jin S."/>
            <person name="Johri S."/>
            <person name="Kim M."/>
            <person name="Overton L."/>
            <person name="Reardon M."/>
            <person name="Tsitrin T."/>
            <person name="Vuong H."/>
            <person name="Weaver B."/>
            <person name="Ciecko A."/>
            <person name="Tallon L."/>
            <person name="Jackson J."/>
            <person name="Pai G."/>
            <person name="Aken S.V."/>
            <person name="Utterback T."/>
            <person name="Reidmuller S."/>
            <person name="Feldblyum T."/>
            <person name="Hsiao J."/>
            <person name="Zismann V."/>
            <person name="Iobst S."/>
            <person name="de Vazeille A.R."/>
            <person name="Buell C.R."/>
            <person name="Ying K."/>
            <person name="Li Y."/>
            <person name="Lu T."/>
            <person name="Huang Y."/>
            <person name="Zhao Q."/>
            <person name="Feng Q."/>
            <person name="Zhang L."/>
            <person name="Zhu J."/>
            <person name="Weng Q."/>
            <person name="Mu J."/>
            <person name="Lu Y."/>
            <person name="Fan D."/>
            <person name="Liu Y."/>
            <person name="Guan J."/>
            <person name="Zhang Y."/>
            <person name="Yu S."/>
            <person name="Liu X."/>
            <person name="Zhang Y."/>
            <person name="Hong G."/>
            <person name="Han B."/>
            <person name="Choisne N."/>
            <person name="Demange N."/>
            <person name="Orjeda G."/>
            <person name="Samain S."/>
            <person name="Cattolico L."/>
            <person name="Pelletier E."/>
            <person name="Couloux A."/>
            <person name="Segurens B."/>
            <person name="Wincker P."/>
            <person name="D'Hont A."/>
            <person name="Scarpelli C."/>
            <person name="Weissenbach J."/>
            <person name="Salanoubat M."/>
            <person name="Quetier F."/>
            <person name="Yu Y."/>
            <person name="Kim H.R."/>
            <person name="Rambo T."/>
            <person name="Currie J."/>
            <person name="Collura K."/>
            <person name="Luo M."/>
            <person name="Yang T."/>
            <person name="Ammiraju J.S.S."/>
            <person name="Engler F."/>
            <person name="Soderlund C."/>
            <person name="Wing R.A."/>
            <person name="Palmer L.E."/>
            <person name="de la Bastide M."/>
            <person name="Spiegel L."/>
            <person name="Nascimento L."/>
            <person name="Zutavern T."/>
            <person name="O'Shaughnessy A."/>
            <person name="Dike S."/>
            <person name="Dedhia N."/>
            <person name="Preston R."/>
            <person name="Balija V."/>
            <person name="McCombie W.R."/>
            <person name="Chow T."/>
            <person name="Chen H."/>
            <person name="Chung M."/>
            <person name="Chen C."/>
            <person name="Shaw J."/>
            <person name="Wu H."/>
            <person name="Hsiao K."/>
            <person name="Chao Y."/>
            <person name="Chu M."/>
            <person name="Cheng C."/>
            <person name="Hour A."/>
            <person name="Lee P."/>
            <person name="Lin S."/>
            <person name="Lin Y."/>
            <person name="Liou J."/>
            <person name="Liu S."/>
            <person name="Hsing Y."/>
            <person name="Raghuvanshi S."/>
            <person name="Mohanty A."/>
            <person name="Bharti A.K."/>
            <person name="Gaur A."/>
            <person name="Gupta V."/>
            <person name="Kumar D."/>
            <person name="Ravi V."/>
            <person name="Vij S."/>
            <person name="Kapur A."/>
            <person name="Khurana P."/>
            <person name="Khurana P."/>
            <person name="Khurana J.P."/>
            <person name="Tyagi A.K."/>
            <person name="Gaikwad K."/>
            <person name="Singh A."/>
            <person name="Dalal V."/>
            <person name="Srivastava S."/>
            <person name="Dixit A."/>
            <person name="Pal A.K."/>
            <person name="Ghazi I.A."/>
            <person name="Yadav M."/>
            <person name="Pandit A."/>
            <person name="Bhargava A."/>
            <person name="Sureshbabu K."/>
            <person name="Batra K."/>
            <person name="Sharma T.R."/>
            <person name="Mohapatra T."/>
            <person name="Singh N.K."/>
            <person name="Messing J."/>
            <person name="Nelson A.B."/>
            <person name="Fuks G."/>
            <person name="Kavchok S."/>
            <person name="Keizer G."/>
            <person name="Linton E."/>
            <person name="Llaca V."/>
            <person name="Song R."/>
            <person name="Tanyolac B."/>
            <person name="Young S."/>
            <person name="Ho-Il K."/>
            <person name="Hahn J.H."/>
            <person name="Sangsakoo G."/>
            <person name="Vanavichit A."/>
            <person name="de Mattos Luiz.A.T."/>
            <person name="Zimmer P.D."/>
            <person name="Malone G."/>
            <person name="Dellagostin O."/>
            <person name="de Oliveira A.C."/>
            <person name="Bevan M."/>
            <person name="Bancroft I."/>
            <person name="Minx P."/>
            <person name="Cordum H."/>
            <person name="Wilson R."/>
            <person name="Cheng Z."/>
            <person name="Jin W."/>
            <person name="Jiang J."/>
            <person name="Leong S.A."/>
            <person name="Iwama H."/>
            <person name="Gojobori T."/>
            <person name="Itoh T."/>
            <person name="Niimura Y."/>
            <person name="Fujii Y."/>
            <person name="Habara T."/>
            <person name="Sakai H."/>
            <person name="Sato Y."/>
            <person name="Wilson G."/>
            <person name="Kumar K."/>
            <person name="McCouch S."/>
            <person name="Juretic N."/>
            <person name="Hoen D."/>
            <person name="Wright S."/>
            <person name="Bruskiewich R."/>
            <person name="Bureau T."/>
            <person name="Miyao A."/>
            <person name="Hirochika H."/>
            <person name="Nishikawa T."/>
            <person name="Kadowaki K."/>
            <person name="Sugiura M."/>
            <person name="Burr B."/>
            <person name="Sasaki T."/>
        </authorList>
    </citation>
    <scope>NUCLEOTIDE SEQUENCE [LARGE SCALE GENOMIC DNA]</scope>
    <source>
        <strain evidence="3">cv. Nipponbare</strain>
    </source>
</reference>
<dbReference type="AlphaFoldDB" id="C7JA92"/>
<organism evidence="2 3">
    <name type="scientific">Oryza sativa subsp. japonica</name>
    <name type="common">Rice</name>
    <dbReference type="NCBI Taxonomy" id="39947"/>
    <lineage>
        <taxon>Eukaryota</taxon>
        <taxon>Viridiplantae</taxon>
        <taxon>Streptophyta</taxon>
        <taxon>Embryophyta</taxon>
        <taxon>Tracheophyta</taxon>
        <taxon>Spermatophyta</taxon>
        <taxon>Magnoliopsida</taxon>
        <taxon>Liliopsida</taxon>
        <taxon>Poales</taxon>
        <taxon>Poaceae</taxon>
        <taxon>BOP clade</taxon>
        <taxon>Oryzoideae</taxon>
        <taxon>Oryzeae</taxon>
        <taxon>Oryzinae</taxon>
        <taxon>Oryza</taxon>
        <taxon>Oryza sativa</taxon>
    </lineage>
</organism>
<dbReference type="EMBL" id="AP008218">
    <property type="protein sequence ID" value="BAH95559.1"/>
    <property type="molecule type" value="Genomic_DNA"/>
</dbReference>
<protein>
    <submittedName>
        <fullName evidence="2">Os12g0194000 protein</fullName>
    </submittedName>
</protein>
<evidence type="ECO:0000313" key="2">
    <source>
        <dbReference type="EMBL" id="BAH95559.1"/>
    </source>
</evidence>
<feature type="region of interest" description="Disordered" evidence="1">
    <location>
        <begin position="82"/>
        <end position="101"/>
    </location>
</feature>
<gene>
    <name evidence="2" type="ordered locus">Os12g0194000</name>
</gene>
<reference evidence="3" key="2">
    <citation type="journal article" date="2008" name="Nucleic Acids Res.">
        <title>The rice annotation project database (RAP-DB): 2008 update.</title>
        <authorList>
            <consortium name="The rice annotation project (RAP)"/>
        </authorList>
    </citation>
    <scope>GENOME REANNOTATION</scope>
    <source>
        <strain evidence="3">cv. Nipponbare</strain>
    </source>
</reference>
<dbReference type="KEGG" id="dosa:Os12g0194000"/>